<evidence type="ECO:0000313" key="2">
    <source>
        <dbReference type="Proteomes" id="UP001187192"/>
    </source>
</evidence>
<protein>
    <submittedName>
        <fullName evidence="1">Uncharacterized protein</fullName>
    </submittedName>
</protein>
<organism evidence="1 2">
    <name type="scientific">Ficus carica</name>
    <name type="common">Common fig</name>
    <dbReference type="NCBI Taxonomy" id="3494"/>
    <lineage>
        <taxon>Eukaryota</taxon>
        <taxon>Viridiplantae</taxon>
        <taxon>Streptophyta</taxon>
        <taxon>Embryophyta</taxon>
        <taxon>Tracheophyta</taxon>
        <taxon>Spermatophyta</taxon>
        <taxon>Magnoliopsida</taxon>
        <taxon>eudicotyledons</taxon>
        <taxon>Gunneridae</taxon>
        <taxon>Pentapetalae</taxon>
        <taxon>rosids</taxon>
        <taxon>fabids</taxon>
        <taxon>Rosales</taxon>
        <taxon>Moraceae</taxon>
        <taxon>Ficeae</taxon>
        <taxon>Ficus</taxon>
    </lineage>
</organism>
<gene>
    <name evidence="1" type="ORF">TIFTF001_031521</name>
</gene>
<dbReference type="AlphaFoldDB" id="A0AA88DVF0"/>
<dbReference type="EMBL" id="BTGU01000129">
    <property type="protein sequence ID" value="GMN62439.1"/>
    <property type="molecule type" value="Genomic_DNA"/>
</dbReference>
<proteinExistence type="predicted"/>
<comment type="caution">
    <text evidence="1">The sequence shown here is derived from an EMBL/GenBank/DDBJ whole genome shotgun (WGS) entry which is preliminary data.</text>
</comment>
<reference evidence="1" key="1">
    <citation type="submission" date="2023-07" db="EMBL/GenBank/DDBJ databases">
        <title>draft genome sequence of fig (Ficus carica).</title>
        <authorList>
            <person name="Takahashi T."/>
            <person name="Nishimura K."/>
        </authorList>
    </citation>
    <scope>NUCLEOTIDE SEQUENCE</scope>
</reference>
<accession>A0AA88DVF0</accession>
<sequence>MKAETKIGSRFCKVPVIFFDCFEIEIGLSEIIEALIGDITRRPQDCENRNESREKSRTIPPTTSQIERIFDEELAFRAIFSCGGEVAMAIGASWVS</sequence>
<evidence type="ECO:0000313" key="1">
    <source>
        <dbReference type="EMBL" id="GMN62439.1"/>
    </source>
</evidence>
<keyword evidence="2" id="KW-1185">Reference proteome</keyword>
<dbReference type="Proteomes" id="UP001187192">
    <property type="component" value="Unassembled WGS sequence"/>
</dbReference>
<name>A0AA88DVF0_FICCA</name>